<name>A0A7S9QA18_9PSED</name>
<evidence type="ECO:0000256" key="2">
    <source>
        <dbReference type="ARBA" id="ARBA00004192"/>
    </source>
</evidence>
<accession>A0A7S9QA18</accession>
<evidence type="ECO:0000256" key="10">
    <source>
        <dbReference type="ARBA" id="ARBA00022786"/>
    </source>
</evidence>
<dbReference type="GO" id="GO:0016567">
    <property type="term" value="P:protein ubiquitination"/>
    <property type="evidence" value="ECO:0007669"/>
    <property type="project" value="InterPro"/>
</dbReference>
<protein>
    <recommendedName>
        <fullName evidence="5">RING-type E3 ubiquitin transferase</fullName>
        <ecNumber evidence="5">2.3.2.27</ecNumber>
    </recommendedName>
</protein>
<dbReference type="InterPro" id="IPR029487">
    <property type="entry name" value="NEL_dom"/>
</dbReference>
<dbReference type="SUPFAM" id="SSF52058">
    <property type="entry name" value="L domain-like"/>
    <property type="match status" value="1"/>
</dbReference>
<evidence type="ECO:0000259" key="15">
    <source>
        <dbReference type="PROSITE" id="PS52053"/>
    </source>
</evidence>
<evidence type="ECO:0000256" key="6">
    <source>
        <dbReference type="ARBA" id="ARBA00022525"/>
    </source>
</evidence>
<comment type="catalytic activity">
    <reaction evidence="1">
        <text>S-ubiquitinyl-[E2 ubiquitin-conjugating enzyme]-L-cysteine + [acceptor protein]-L-lysine = [E2 ubiquitin-conjugating enzyme]-L-cysteine + N(6)-ubiquitinyl-[acceptor protein]-L-lysine.</text>
        <dbReference type="EC" id="2.3.2.27"/>
    </reaction>
</comment>
<evidence type="ECO:0000256" key="13">
    <source>
        <dbReference type="ARBA" id="ARBA00023200"/>
    </source>
</evidence>
<evidence type="ECO:0000256" key="14">
    <source>
        <dbReference type="PROSITE-ProRule" id="PRU01398"/>
    </source>
</evidence>
<organism evidence="16 17">
    <name type="scientific">Pseudomonas fulva</name>
    <dbReference type="NCBI Taxonomy" id="47880"/>
    <lineage>
        <taxon>Bacteria</taxon>
        <taxon>Pseudomonadati</taxon>
        <taxon>Pseudomonadota</taxon>
        <taxon>Gammaproteobacteria</taxon>
        <taxon>Pseudomonadales</taxon>
        <taxon>Pseudomonadaceae</taxon>
        <taxon>Pseudomonas</taxon>
    </lineage>
</organism>
<keyword evidence="9" id="KW-0677">Repeat</keyword>
<evidence type="ECO:0000256" key="4">
    <source>
        <dbReference type="ARBA" id="ARBA00009868"/>
    </source>
</evidence>
<evidence type="ECO:0000256" key="1">
    <source>
        <dbReference type="ARBA" id="ARBA00000900"/>
    </source>
</evidence>
<gene>
    <name evidence="16" type="ORF">IZU98_09110</name>
</gene>
<comment type="similarity">
    <text evidence="4 14">Belongs to the LRR-containing bacterial E3 ligase family.</text>
</comment>
<keyword evidence="13 14" id="KW-1035">Host cytoplasm</keyword>
<dbReference type="PROSITE" id="PS52053">
    <property type="entry name" value="NEL"/>
    <property type="match status" value="1"/>
</dbReference>
<dbReference type="InterPro" id="IPR046673">
    <property type="entry name" value="ToxA_N"/>
</dbReference>
<keyword evidence="10 14" id="KW-0833">Ubl conjugation pathway</keyword>
<keyword evidence="7" id="KW-0433">Leucine-rich repeat</keyword>
<evidence type="ECO:0000256" key="3">
    <source>
        <dbReference type="ARBA" id="ARBA00004613"/>
    </source>
</evidence>
<dbReference type="EC" id="2.3.2.27" evidence="5"/>
<comment type="PTM">
    <text evidence="14">Ubiquitinated in the presence of host E1 ubiquitin-activating enzyme, E2 ubiquitin-conjugating enzyme and ubiquitin.</text>
</comment>
<sequence length="1492" mass="167842">MDTALTDQQLAEQACQDGLIAARLPAWLKKLDKAFIAQAGQALNSSLKCRQRLAARWGLIEGIEAFAKPLLEKSLSARFGITQGVDQLWFRNAYEVPLATYFPIRVPLYERHYYQIPLLEAVLRNFTAEQTQPQVLPPMAGVFDAAGNSVPRLSAARFAQLTRELDLGGLYQQHLSAHLASASMQALLGELNRHEMVLDAFKADAQGVFAPGELELLVDLWQSGRLGRLHGNRVLPKSLQIMDCPLQQILVLDVRDESLAPFYTSSKRVLVYIPGDPFGAWSTADNLERFERAVLNARLRQPAYQQFFARFIRRRDSQRFFSQLASAFYEDIPIWATADLYPVASALSEPVFETLARSRVAHVMDDAATLAPPVNALDRAIGRAHEKRLAVEGWTLLGLASFWLPGLGLVLLAVTAWELMKEVYHGVDTWHEGETEQAMDHMTHVAAQVALIGVTAGAGYGLAKVWKRSTWVDGLVQSNVEDGGARLWSEDLAPFRSSPPPVEAVADHEGISRQDSRAWIRMDGHTYPVQQRTTDEQWQLVPREGVGPLLQHNGAGAWRLWSESPLDWSTSHYLFRRLGEPMAELDDTRIEQVMAIHALDDDQLRGLHFRGADLLPALIDTSRRAHLAQRTENLLMQLRTGVVIEDQRLLAQVVQLTGGEGLSSSDLAAQLDARRYEVMQHLLDQQMSPSSQDIQALQCVFPRLYPSAAQALLANASSVDLQRLRRTGRVPLQLAEAARERSSHIRVQRALEGLYLRTSQDTDLAKLVLKLLDYRVGGIGNVRWRLLSAQFNGVQLTSAGEGDVELQLFHDTQGFSVRNAFSQEICPPGDLFEVIVNAYDQAQLTTMGLHAPFAESLRQEVAALAQVHRAALPELLGIATRGRWQLPTRLADGRVGYVLSGRGGRRPNPYLRRLRFLYPTYTDNQLDEWLTDARSAAGGIEARLQCLEDQYRTLNMHLRMWARQGSSHAERQRRRTLGRALRNCWQHVLDEGMHGDSLILAYRWDMIGIHTESLPELPPQIRFDHVYSLSLRDASIRYLPESFLGAFTSVRSLELPDNQISRIPQALLQMEHLWTLNLAHNQVVLDAGQATILGSCSHLRYLDLSRNPLGRPFSVGGLTCLHELRIAGAGLRSLPYQLLESTSLRVVDLRDNLLTALPEDFYESRLWVEGEVHLGGNPLSAVERERLEQALLTAATRARDRAMVLVRLNWMDAIGLAQRTELGTCWEHLQAMEGSGEFFGLLERLMETADFQHRTGARYLAGRVLTLLGAMRDSSDLRMAMFSDAEQLTCQDSVALRFSDLEVRLRVWQAEVQAQQGEREQVLLHLGRQLWRLDEVERVAMDDVRWRQADGADPDEIEVVLAYRLALRERLDLPIFTSGMSFRAVAGVTETHIEGAARRVLQAETSEQLANSLLDREFWCSHVRRLHAQRFDEMNAPFHARLEAVQEAADLSEQQVLQQTEEISQQRQAAERALLLDITRQALDSAAEPLQP</sequence>
<dbReference type="GO" id="GO:0005576">
    <property type="term" value="C:extracellular region"/>
    <property type="evidence" value="ECO:0007669"/>
    <property type="project" value="UniProtKB-SubCell"/>
</dbReference>
<keyword evidence="6 14" id="KW-0964">Secreted</keyword>
<dbReference type="Pfam" id="PF20178">
    <property type="entry name" value="ToxA_N"/>
    <property type="match status" value="1"/>
</dbReference>
<evidence type="ECO:0000256" key="8">
    <source>
        <dbReference type="ARBA" id="ARBA00022679"/>
    </source>
</evidence>
<feature type="domain" description="NEL" evidence="15">
    <location>
        <begin position="1202"/>
        <end position="1492"/>
    </location>
</feature>
<feature type="active site" description="Glycyl thioester intermediate" evidence="14">
    <location>
        <position position="1290"/>
    </location>
</feature>
<keyword evidence="12" id="KW-0843">Virulence</keyword>
<evidence type="ECO:0000256" key="9">
    <source>
        <dbReference type="ARBA" id="ARBA00022737"/>
    </source>
</evidence>
<dbReference type="GO" id="GO:0030430">
    <property type="term" value="C:host cell cytoplasm"/>
    <property type="evidence" value="ECO:0007669"/>
    <property type="project" value="UniProtKB-SubCell"/>
</dbReference>
<evidence type="ECO:0000256" key="5">
    <source>
        <dbReference type="ARBA" id="ARBA00012483"/>
    </source>
</evidence>
<dbReference type="RefSeq" id="WP_196110625.1">
    <property type="nucleotide sequence ID" value="NZ_CP064943.1"/>
</dbReference>
<evidence type="ECO:0000313" key="16">
    <source>
        <dbReference type="EMBL" id="QPH50827.1"/>
    </source>
</evidence>
<evidence type="ECO:0000313" key="17">
    <source>
        <dbReference type="Proteomes" id="UP000594430"/>
    </source>
</evidence>
<dbReference type="Pfam" id="PF13855">
    <property type="entry name" value="LRR_8"/>
    <property type="match status" value="1"/>
</dbReference>
<dbReference type="Gene3D" id="3.80.10.10">
    <property type="entry name" value="Ribonuclease Inhibitor"/>
    <property type="match status" value="1"/>
</dbReference>
<evidence type="ECO:0000256" key="11">
    <source>
        <dbReference type="ARBA" id="ARBA00022843"/>
    </source>
</evidence>
<dbReference type="Proteomes" id="UP000594430">
    <property type="component" value="Chromosome"/>
</dbReference>
<dbReference type="PANTHER" id="PTHR47114">
    <property type="match status" value="1"/>
</dbReference>
<dbReference type="InterPro" id="IPR051071">
    <property type="entry name" value="LRR-bact_E3_ubiq_ligases"/>
</dbReference>
<dbReference type="GO" id="GO:0061630">
    <property type="term" value="F:ubiquitin protein ligase activity"/>
    <property type="evidence" value="ECO:0007669"/>
    <property type="project" value="UniProtKB-EC"/>
</dbReference>
<dbReference type="SMART" id="SM00369">
    <property type="entry name" value="LRR_TYP"/>
    <property type="match status" value="3"/>
</dbReference>
<evidence type="ECO:0000256" key="7">
    <source>
        <dbReference type="ARBA" id="ARBA00022614"/>
    </source>
</evidence>
<evidence type="ECO:0000256" key="12">
    <source>
        <dbReference type="ARBA" id="ARBA00023026"/>
    </source>
</evidence>
<dbReference type="InterPro" id="IPR032675">
    <property type="entry name" value="LRR_dom_sf"/>
</dbReference>
<dbReference type="Gene3D" id="1.20.58.360">
    <property type="entry name" value="Shigella T3SS effector IpaH defines"/>
    <property type="match status" value="1"/>
</dbReference>
<keyword evidence="11 14" id="KW-0832">Ubl conjugation</keyword>
<dbReference type="EMBL" id="CP064946">
    <property type="protein sequence ID" value="QPH50827.1"/>
    <property type="molecule type" value="Genomic_DNA"/>
</dbReference>
<dbReference type="InterPro" id="IPR001611">
    <property type="entry name" value="Leu-rich_rpt"/>
</dbReference>
<reference evidence="16 17" key="1">
    <citation type="submission" date="2020-11" db="EMBL/GenBank/DDBJ databases">
        <title>Pseudomonas fulva producing VIM-24.</title>
        <authorList>
            <person name="Liu S."/>
        </authorList>
    </citation>
    <scope>NUCLEOTIDE SEQUENCE [LARGE SCALE GENOMIC DNA]</scope>
    <source>
        <strain evidence="16 17">ZDHY414</strain>
    </source>
</reference>
<dbReference type="InterPro" id="IPR003591">
    <property type="entry name" value="Leu-rich_rpt_typical-subtyp"/>
</dbReference>
<dbReference type="Pfam" id="PF14496">
    <property type="entry name" value="NEL"/>
    <property type="match status" value="1"/>
</dbReference>
<proteinExistence type="inferred from homology"/>
<comment type="subcellular location">
    <subcellularLocation>
        <location evidence="2">Host cytoplasm</location>
    </subcellularLocation>
    <subcellularLocation>
        <location evidence="3">Secreted</location>
    </subcellularLocation>
</comment>
<dbReference type="PANTHER" id="PTHR47114:SF2">
    <property type="entry name" value="OLIGODENDROCYTE-MYELIN GLYCOPROTEIN"/>
    <property type="match status" value="1"/>
</dbReference>
<keyword evidence="8 14" id="KW-0808">Transferase</keyword>